<reference evidence="2 3" key="1">
    <citation type="journal article" date="2016" name="Mol. Biol. Evol.">
        <title>Comparative Genomics of Early-Diverging Mushroom-Forming Fungi Provides Insights into the Origins of Lignocellulose Decay Capabilities.</title>
        <authorList>
            <person name="Nagy L.G."/>
            <person name="Riley R."/>
            <person name="Tritt A."/>
            <person name="Adam C."/>
            <person name="Daum C."/>
            <person name="Floudas D."/>
            <person name="Sun H."/>
            <person name="Yadav J.S."/>
            <person name="Pangilinan J."/>
            <person name="Larsson K.H."/>
            <person name="Matsuura K."/>
            <person name="Barry K."/>
            <person name="Labutti K."/>
            <person name="Kuo R."/>
            <person name="Ohm R.A."/>
            <person name="Bhattacharya S.S."/>
            <person name="Shirouzu T."/>
            <person name="Yoshinaga Y."/>
            <person name="Martin F.M."/>
            <person name="Grigoriev I.V."/>
            <person name="Hibbett D.S."/>
        </authorList>
    </citation>
    <scope>NUCLEOTIDE SEQUENCE [LARGE SCALE GENOMIC DNA]</scope>
    <source>
        <strain evidence="2 3">HHB12029</strain>
    </source>
</reference>
<feature type="region of interest" description="Disordered" evidence="1">
    <location>
        <begin position="905"/>
        <end position="959"/>
    </location>
</feature>
<feature type="compositionally biased region" description="Low complexity" evidence="1">
    <location>
        <begin position="905"/>
        <end position="930"/>
    </location>
</feature>
<gene>
    <name evidence="2" type="ORF">EXIGLDRAFT_769682</name>
</gene>
<name>A0A165H981_EXIGL</name>
<dbReference type="InParanoid" id="A0A165H981"/>
<evidence type="ECO:0000313" key="3">
    <source>
        <dbReference type="Proteomes" id="UP000077266"/>
    </source>
</evidence>
<feature type="compositionally biased region" description="Polar residues" evidence="1">
    <location>
        <begin position="939"/>
        <end position="959"/>
    </location>
</feature>
<evidence type="ECO:0000256" key="1">
    <source>
        <dbReference type="SAM" id="MobiDB-lite"/>
    </source>
</evidence>
<dbReference type="AlphaFoldDB" id="A0A165H981"/>
<feature type="region of interest" description="Disordered" evidence="1">
    <location>
        <begin position="1"/>
        <end position="24"/>
    </location>
</feature>
<proteinExistence type="predicted"/>
<accession>A0A165H981</accession>
<organism evidence="2 3">
    <name type="scientific">Exidia glandulosa HHB12029</name>
    <dbReference type="NCBI Taxonomy" id="1314781"/>
    <lineage>
        <taxon>Eukaryota</taxon>
        <taxon>Fungi</taxon>
        <taxon>Dikarya</taxon>
        <taxon>Basidiomycota</taxon>
        <taxon>Agaricomycotina</taxon>
        <taxon>Agaricomycetes</taxon>
        <taxon>Auriculariales</taxon>
        <taxon>Exidiaceae</taxon>
        <taxon>Exidia</taxon>
    </lineage>
</organism>
<dbReference type="EMBL" id="KV426023">
    <property type="protein sequence ID" value="KZV91631.1"/>
    <property type="molecule type" value="Genomic_DNA"/>
</dbReference>
<evidence type="ECO:0000313" key="2">
    <source>
        <dbReference type="EMBL" id="KZV91631.1"/>
    </source>
</evidence>
<protein>
    <submittedName>
        <fullName evidence="2">Uncharacterized protein</fullName>
    </submittedName>
</protein>
<dbReference type="Pfam" id="PF18759">
    <property type="entry name" value="Plavaka"/>
    <property type="match status" value="1"/>
</dbReference>
<keyword evidence="3" id="KW-1185">Reference proteome</keyword>
<sequence length="959" mass="106682">MDIDPPVDEPAERPALSPTDRRTRVEEVIDEGDKQATIIDKYPVVAGAGMIKRTDASPHQHAYDALRDGNTNVYSPFANRVEWEIAQWVKNEGISDAAFDRFCDLPSMRNENGLRVENARQLNQKIDQLPGYGAWQQRTISIQAEGSTQLQSHEVFYRDPMDCLRALWADPAFQAELMVSPEMRWFSKSRTIRMYLDMNTGDWWNAKQVRAAHYTILTDSKFLQGNLPFGATVVPIIISTDKTELSMFSGEAAAYPIYMTIGNIPSYIRRQPSRRAQILIGYLPVSAIDKTELTDLAARNARAQLFHEAVRAILEPLRIAAASGVELTDSKGNVRDAFPLLAAYVADYPEQCLVACTRYGSRCPKCDIGRDAFAAGIAGSPRIVEETLARIHDAAAANDSLSAIDEYLRTFGINYIPHPFWEGWPHADIHLSITPDILHQLYQGVIKHLTAWATTIVGEAELDARFKRVLPAYGLRYFKDGISGLQRVSGLEHKAIAKVLLGCLAGAPQKDAVRAARALLDFTYLAQYTCHSTDTLAMMDESLADFHKYKAVFLNTGAAESLDLPKLHSLVHYVPSIRLFGTTDGYNTEQTERLHIDYAKQAYGASNHRENDIFPFMCTWLERREKMFKFATHLADENNTTYVALKRKPSGRPRLPVDFAKAPNGRSRTVRQIVAEHGAVSFAEHLVPFIKTYVRTEWAKKHKNTPVPAYTIPALDTIGFDTWNKVTFNTPDVQTLHAPDTVDVAFASPAHKTKAKTLPARFDPVMVEINGDGVAGEGGMEGIRAGQLRVLFEIPEHVQISIFDRLHIPRPGKLAYLEWFSKLGAPDEVTGMYAVKRSMRSGNRASERQACIVEAIDLRRSCHFIVKLGARDTGIPLHLNINRRIVQFIDSTIVTVVGRVLQSSQNEQSSQSTGGSAAKSEPAAPAASRAPDAREQPEQPEQTGLLPSSGFLQMSPSPS</sequence>
<dbReference type="Proteomes" id="UP000077266">
    <property type="component" value="Unassembled WGS sequence"/>
</dbReference>
<dbReference type="STRING" id="1314781.A0A165H981"/>
<dbReference type="OrthoDB" id="2418900at2759"/>
<dbReference type="InterPro" id="IPR041078">
    <property type="entry name" value="Plavaka"/>
</dbReference>